<evidence type="ECO:0000259" key="1">
    <source>
        <dbReference type="Pfam" id="PF01022"/>
    </source>
</evidence>
<dbReference type="GO" id="GO:0003700">
    <property type="term" value="F:DNA-binding transcription factor activity"/>
    <property type="evidence" value="ECO:0007669"/>
    <property type="project" value="InterPro"/>
</dbReference>
<name>A0A6B8VFM2_9CORY</name>
<keyword evidence="3" id="KW-1185">Reference proteome</keyword>
<sequence length="142" mass="15507">MDLEQRIDALERRLAALEAQQPSLENGIISFQGDVLLEGRAYQYAWTRPADHLTGDAFFESLERVSALAHPIRHAILARLLEGPASVNDLVDSGISSSGTAYHHLSALQSAGWVRKIHGTFEIPPARVIPLLTIIAASEDNT</sequence>
<dbReference type="EMBL" id="CP046452">
    <property type="protein sequence ID" value="QGU01809.1"/>
    <property type="molecule type" value="Genomic_DNA"/>
</dbReference>
<dbReference type="SUPFAM" id="SSF46785">
    <property type="entry name" value="Winged helix' DNA-binding domain"/>
    <property type="match status" value="1"/>
</dbReference>
<dbReference type="RefSeq" id="WP_156192179.1">
    <property type="nucleotide sequence ID" value="NZ_CP046452.1"/>
</dbReference>
<feature type="domain" description="HTH arsR-type" evidence="1">
    <location>
        <begin position="71"/>
        <end position="116"/>
    </location>
</feature>
<dbReference type="InterPro" id="IPR011991">
    <property type="entry name" value="ArsR-like_HTH"/>
</dbReference>
<dbReference type="Gene3D" id="1.10.10.10">
    <property type="entry name" value="Winged helix-like DNA-binding domain superfamily/Winged helix DNA-binding domain"/>
    <property type="match status" value="1"/>
</dbReference>
<dbReference type="CDD" id="cd00090">
    <property type="entry name" value="HTH_ARSR"/>
    <property type="match status" value="1"/>
</dbReference>
<dbReference type="InterPro" id="IPR036390">
    <property type="entry name" value="WH_DNA-bd_sf"/>
</dbReference>
<dbReference type="Proteomes" id="UP000427071">
    <property type="component" value="Chromosome"/>
</dbReference>
<dbReference type="AlphaFoldDB" id="A0A6B8VFM2"/>
<evidence type="ECO:0000313" key="3">
    <source>
        <dbReference type="Proteomes" id="UP000427071"/>
    </source>
</evidence>
<evidence type="ECO:0000313" key="2">
    <source>
        <dbReference type="EMBL" id="QGU01809.1"/>
    </source>
</evidence>
<reference evidence="3" key="1">
    <citation type="submission" date="2019-11" db="EMBL/GenBank/DDBJ databases">
        <title>Complete genome sequence of Corynebacterium kalinowskii 1959, a novel Corynebacterium species isolated from soil of a small paddock in Vilsendorf, Germany.</title>
        <authorList>
            <person name="Schaffert L."/>
            <person name="Ruwe M."/>
            <person name="Milse J."/>
            <person name="Hanuschka K."/>
            <person name="Ortseifen V."/>
            <person name="Droste J."/>
            <person name="Brandt D."/>
            <person name="Schlueter L."/>
            <person name="Kutter Y."/>
            <person name="Vinke S."/>
            <person name="Viehoefer P."/>
            <person name="Jacob L."/>
            <person name="Luebke N.-C."/>
            <person name="Schulte-Berndt E."/>
            <person name="Hain C."/>
            <person name="Linder M."/>
            <person name="Schmidt P."/>
            <person name="Wollenschlaeger L."/>
            <person name="Luttermann T."/>
            <person name="Thieme E."/>
            <person name="Hassa J."/>
            <person name="Haak M."/>
            <person name="Wittchen M."/>
            <person name="Mentz A."/>
            <person name="Persicke M."/>
            <person name="Busche T."/>
            <person name="Ruckert C."/>
        </authorList>
    </citation>
    <scope>NUCLEOTIDE SEQUENCE [LARGE SCALE GENOMIC DNA]</scope>
    <source>
        <strain evidence="3">1959</strain>
    </source>
</reference>
<gene>
    <name evidence="2" type="ORF">CKALI_04655</name>
</gene>
<dbReference type="InterPro" id="IPR001845">
    <property type="entry name" value="HTH_ArsR_DNA-bd_dom"/>
</dbReference>
<dbReference type="KEGG" id="ckw:CKALI_04655"/>
<protein>
    <submittedName>
        <fullName evidence="2">Helix-turn-helix domain protein</fullName>
    </submittedName>
</protein>
<dbReference type="Pfam" id="PF01022">
    <property type="entry name" value="HTH_5"/>
    <property type="match status" value="1"/>
</dbReference>
<dbReference type="InterPro" id="IPR036388">
    <property type="entry name" value="WH-like_DNA-bd_sf"/>
</dbReference>
<organism evidence="2 3">
    <name type="scientific">Corynebacterium kalinowskii</name>
    <dbReference type="NCBI Taxonomy" id="2675216"/>
    <lineage>
        <taxon>Bacteria</taxon>
        <taxon>Bacillati</taxon>
        <taxon>Actinomycetota</taxon>
        <taxon>Actinomycetes</taxon>
        <taxon>Mycobacteriales</taxon>
        <taxon>Corynebacteriaceae</taxon>
        <taxon>Corynebacterium</taxon>
    </lineage>
</organism>
<proteinExistence type="predicted"/>
<accession>A0A6B8VFM2</accession>